<reference evidence="3 4" key="1">
    <citation type="submission" date="2014-07" db="EMBL/GenBank/DDBJ databases">
        <authorList>
            <person name="McCorrison J."/>
            <person name="Sanka R."/>
            <person name="Torralba M."/>
            <person name="Gillis M."/>
            <person name="Haft D.H."/>
            <person name="Methe B."/>
            <person name="Sutton G."/>
            <person name="Nelson K.E."/>
        </authorList>
    </citation>
    <scope>NUCLEOTIDE SEQUENCE [LARGE SCALE GENOMIC DNA]</scope>
    <source>
        <strain evidence="3 4">DNF00666</strain>
    </source>
</reference>
<dbReference type="InterPro" id="IPR038763">
    <property type="entry name" value="DHH_sf"/>
</dbReference>
<organism evidence="3 4">
    <name type="scientific">Prevotella melaninogenica DNF00666</name>
    <dbReference type="NCBI Taxonomy" id="1401073"/>
    <lineage>
        <taxon>Bacteria</taxon>
        <taxon>Pseudomonadati</taxon>
        <taxon>Bacteroidota</taxon>
        <taxon>Bacteroidia</taxon>
        <taxon>Bacteroidales</taxon>
        <taxon>Prevotellaceae</taxon>
        <taxon>Prevotella</taxon>
    </lineage>
</organism>
<feature type="domain" description="DDH" evidence="1">
    <location>
        <begin position="23"/>
        <end position="175"/>
    </location>
</feature>
<name>A0A096C396_9BACT</name>
<gene>
    <name evidence="3" type="ORF">HMPREF0661_05765</name>
</gene>
<comment type="caution">
    <text evidence="3">The sequence shown here is derived from an EMBL/GenBank/DDBJ whole genome shotgun (WGS) entry which is preliminary data.</text>
</comment>
<proteinExistence type="predicted"/>
<dbReference type="InterPro" id="IPR051319">
    <property type="entry name" value="Oligoribo/pAp-PDE_c-di-AMP_PDE"/>
</dbReference>
<feature type="domain" description="DHHA1" evidence="2">
    <location>
        <begin position="255"/>
        <end position="335"/>
    </location>
</feature>
<evidence type="ECO:0000313" key="3">
    <source>
        <dbReference type="EMBL" id="KGF49437.1"/>
    </source>
</evidence>
<sequence length="345" mass="38972">MELNLLNQEEIATLRNLLSNATNIVICAHKSPDGDATGSSLAWMHYLNQIGKTNIKVCMPDATPDFLHWLPGHNSVIRYDRRPKEVEKAFKEADLVCCLDFNQNSRVDAMQEVLESSTAPRLLIDHHLEPETNNALTVSHPEMSSTCEIVFRLISQLDGYKKMTTQCASCIYCGMMTDTGGFTYNSSRPEIFYIIGQLLAKNIDKDEIYNRVFHNYSTNALRLRAHIILNKMKVIEELHASYYTVTKEEMAQFHFIKGDMEGLVNIPQQIKGLKLSISLREDTEKPKTVLVSLRSCNGFHCQPMAAKFFNGGGHADASGGRLNCTIEEAEQIAIKAILYYKEELQ</sequence>
<dbReference type="Pfam" id="PF01368">
    <property type="entry name" value="DHH"/>
    <property type="match status" value="1"/>
</dbReference>
<dbReference type="PANTHER" id="PTHR47618:SF1">
    <property type="entry name" value="BIFUNCTIONAL OLIGORIBONUCLEASE AND PAP PHOSPHATASE NRNA"/>
    <property type="match status" value="1"/>
</dbReference>
<evidence type="ECO:0000313" key="4">
    <source>
        <dbReference type="Proteomes" id="UP000029578"/>
    </source>
</evidence>
<dbReference type="EMBL" id="JRNS01000303">
    <property type="protein sequence ID" value="KGF49437.1"/>
    <property type="molecule type" value="Genomic_DNA"/>
</dbReference>
<protein>
    <submittedName>
        <fullName evidence="3">Exopolyphosphatase</fullName>
    </submittedName>
</protein>
<evidence type="ECO:0000259" key="1">
    <source>
        <dbReference type="Pfam" id="PF01368"/>
    </source>
</evidence>
<dbReference type="Gene3D" id="3.90.1640.10">
    <property type="entry name" value="inorganic pyrophosphatase (n-terminal core)"/>
    <property type="match status" value="1"/>
</dbReference>
<dbReference type="Proteomes" id="UP000029578">
    <property type="component" value="Unassembled WGS sequence"/>
</dbReference>
<accession>A0A096C396</accession>
<dbReference type="Gene3D" id="3.10.310.30">
    <property type="match status" value="1"/>
</dbReference>
<evidence type="ECO:0000259" key="2">
    <source>
        <dbReference type="Pfam" id="PF02272"/>
    </source>
</evidence>
<dbReference type="InterPro" id="IPR001667">
    <property type="entry name" value="DDH_dom"/>
</dbReference>
<dbReference type="Pfam" id="PF02272">
    <property type="entry name" value="DHHA1"/>
    <property type="match status" value="1"/>
</dbReference>
<dbReference type="SUPFAM" id="SSF64182">
    <property type="entry name" value="DHH phosphoesterases"/>
    <property type="match status" value="1"/>
</dbReference>
<dbReference type="GO" id="GO:0003676">
    <property type="term" value="F:nucleic acid binding"/>
    <property type="evidence" value="ECO:0007669"/>
    <property type="project" value="InterPro"/>
</dbReference>
<dbReference type="InterPro" id="IPR003156">
    <property type="entry name" value="DHHA1_dom"/>
</dbReference>
<dbReference type="AlphaFoldDB" id="A0A096C396"/>
<dbReference type="RefSeq" id="WP_036864295.1">
    <property type="nucleotide sequence ID" value="NZ_JRNS01000303.1"/>
</dbReference>
<dbReference type="PANTHER" id="PTHR47618">
    <property type="entry name" value="BIFUNCTIONAL OLIGORIBONUCLEASE AND PAP PHOSPHATASE NRNA"/>
    <property type="match status" value="1"/>
</dbReference>